<dbReference type="Proteomes" id="UP000236161">
    <property type="component" value="Unassembled WGS sequence"/>
</dbReference>
<evidence type="ECO:0000256" key="4">
    <source>
        <dbReference type="ARBA" id="ARBA00023125"/>
    </source>
</evidence>
<dbReference type="PANTHER" id="PTHR31421:SF22">
    <property type="entry name" value="PROTEIN BASIC PENTACYSTEINE3"/>
    <property type="match status" value="1"/>
</dbReference>
<keyword evidence="3 7" id="KW-0805">Transcription regulation</keyword>
<evidence type="ECO:0000256" key="1">
    <source>
        <dbReference type="ARBA" id="ARBA00004123"/>
    </source>
</evidence>
<evidence type="ECO:0000256" key="6">
    <source>
        <dbReference type="ARBA" id="ARBA00023242"/>
    </source>
</evidence>
<reference evidence="9 10" key="1">
    <citation type="journal article" date="2017" name="Nature">
        <title>The Apostasia genome and the evolution of orchids.</title>
        <authorList>
            <person name="Zhang G.Q."/>
            <person name="Liu K.W."/>
            <person name="Li Z."/>
            <person name="Lohaus R."/>
            <person name="Hsiao Y.Y."/>
            <person name="Niu S.C."/>
            <person name="Wang J.Y."/>
            <person name="Lin Y.C."/>
            <person name="Xu Q."/>
            <person name="Chen L.J."/>
            <person name="Yoshida K."/>
            <person name="Fujiwara S."/>
            <person name="Wang Z.W."/>
            <person name="Zhang Y.Q."/>
            <person name="Mitsuda N."/>
            <person name="Wang M."/>
            <person name="Liu G.H."/>
            <person name="Pecoraro L."/>
            <person name="Huang H.X."/>
            <person name="Xiao X.J."/>
            <person name="Lin M."/>
            <person name="Wu X.Y."/>
            <person name="Wu W.L."/>
            <person name="Chen Y.Y."/>
            <person name="Chang S.B."/>
            <person name="Sakamoto S."/>
            <person name="Ohme-Takagi M."/>
            <person name="Yagi M."/>
            <person name="Zeng S.J."/>
            <person name="Shen C.Y."/>
            <person name="Yeh C.M."/>
            <person name="Luo Y.B."/>
            <person name="Tsai W.C."/>
            <person name="Van de Peer Y."/>
            <person name="Liu Z.J."/>
        </authorList>
    </citation>
    <scope>NUCLEOTIDE SEQUENCE [LARGE SCALE GENOMIC DNA]</scope>
    <source>
        <strain evidence="10">cv. Shenzhen</strain>
        <tissue evidence="9">Stem</tissue>
    </source>
</reference>
<dbReference type="AlphaFoldDB" id="A0A2I0B4R7"/>
<evidence type="ECO:0000313" key="10">
    <source>
        <dbReference type="Proteomes" id="UP000236161"/>
    </source>
</evidence>
<keyword evidence="6 7" id="KW-0539">Nucleus</keyword>
<dbReference type="GO" id="GO:0005634">
    <property type="term" value="C:nucleus"/>
    <property type="evidence" value="ECO:0007669"/>
    <property type="project" value="UniProtKB-SubCell"/>
</dbReference>
<comment type="similarity">
    <text evidence="2 7">Belongs to the BBR/BPC family.</text>
</comment>
<evidence type="ECO:0000256" key="7">
    <source>
        <dbReference type="RuleBase" id="RU367160"/>
    </source>
</evidence>
<dbReference type="InterPro" id="IPR010409">
    <property type="entry name" value="GAGA-bd_tscrpt_act"/>
</dbReference>
<dbReference type="SMART" id="SM01226">
    <property type="entry name" value="GAGA_bind"/>
    <property type="match status" value="1"/>
</dbReference>
<accession>A0A2I0B4R7</accession>
<organism evidence="9 10">
    <name type="scientific">Apostasia shenzhenica</name>
    <dbReference type="NCBI Taxonomy" id="1088818"/>
    <lineage>
        <taxon>Eukaryota</taxon>
        <taxon>Viridiplantae</taxon>
        <taxon>Streptophyta</taxon>
        <taxon>Embryophyta</taxon>
        <taxon>Tracheophyta</taxon>
        <taxon>Spermatophyta</taxon>
        <taxon>Magnoliopsida</taxon>
        <taxon>Liliopsida</taxon>
        <taxon>Asparagales</taxon>
        <taxon>Orchidaceae</taxon>
        <taxon>Apostasioideae</taxon>
        <taxon>Apostasia</taxon>
    </lineage>
</organism>
<feature type="compositionally biased region" description="Basic residues" evidence="8">
    <location>
        <begin position="151"/>
        <end position="160"/>
    </location>
</feature>
<protein>
    <recommendedName>
        <fullName evidence="7">GAGA-binding transcriptional activator</fullName>
    </recommendedName>
</protein>
<keyword evidence="4 7" id="KW-0238">DNA-binding</keyword>
<name>A0A2I0B4R7_9ASPA</name>
<comment type="subcellular location">
    <subcellularLocation>
        <location evidence="1 7">Nucleus</location>
    </subcellularLocation>
</comment>
<dbReference type="Pfam" id="PF06217">
    <property type="entry name" value="GAGA_bind"/>
    <property type="match status" value="1"/>
</dbReference>
<evidence type="ECO:0000256" key="8">
    <source>
        <dbReference type="SAM" id="MobiDB-lite"/>
    </source>
</evidence>
<proteinExistence type="inferred from homology"/>
<evidence type="ECO:0000256" key="2">
    <source>
        <dbReference type="ARBA" id="ARBA00007911"/>
    </source>
</evidence>
<dbReference type="GO" id="GO:0003700">
    <property type="term" value="F:DNA-binding transcription factor activity"/>
    <property type="evidence" value="ECO:0007669"/>
    <property type="project" value="UniProtKB-UniRule"/>
</dbReference>
<feature type="region of interest" description="Disordered" evidence="8">
    <location>
        <begin position="118"/>
        <end position="178"/>
    </location>
</feature>
<dbReference type="PANTHER" id="PTHR31421">
    <property type="entry name" value="PROTEIN BASIC PENTACYSTEINE3"/>
    <property type="match status" value="1"/>
</dbReference>
<sequence>MDADGKMGSEHWGGFCRPAPLRGNLGLQLMSDVVERGSKPFFFGGRGECFFQRECGMPEPSSMPIDFVRDFWYHNSRDSGRMLYGFHGSHHHHLNNYGAILSGTCANTLQMLQSVDSPREENAAVLEDPVTPQNDALPLKKMSQAQSRSVKASKQKRNRKAAAVSEESAPPLGRRKSVKKSVGMVINGIDLDLSEMPSPVCTCTGNPHQCYRWGAGGWQSACCTTSISIYPLPMSMKRRGVRIAGRKMSHGAFKKVLEKLAGEGQDFSYPIDLKPFWAKHGTNKFVTIR</sequence>
<dbReference type="STRING" id="1088818.A0A2I0B4R7"/>
<comment type="function">
    <text evidence="7">Transcriptional regulator that specifically binds to GA-rich elements (GAGA-repeats) present in regulatory sequences of genes involved in developmental processes.</text>
</comment>
<dbReference type="EMBL" id="KZ451914">
    <property type="protein sequence ID" value="PKA62772.1"/>
    <property type="molecule type" value="Genomic_DNA"/>
</dbReference>
<keyword evidence="5 7" id="KW-0804">Transcription</keyword>
<evidence type="ECO:0000313" key="9">
    <source>
        <dbReference type="EMBL" id="PKA62772.1"/>
    </source>
</evidence>
<dbReference type="GO" id="GO:0009723">
    <property type="term" value="P:response to ethylene"/>
    <property type="evidence" value="ECO:0007669"/>
    <property type="project" value="TreeGrafter"/>
</dbReference>
<dbReference type="GO" id="GO:0043565">
    <property type="term" value="F:sequence-specific DNA binding"/>
    <property type="evidence" value="ECO:0007669"/>
    <property type="project" value="TreeGrafter"/>
</dbReference>
<evidence type="ECO:0000256" key="3">
    <source>
        <dbReference type="ARBA" id="ARBA00023015"/>
    </source>
</evidence>
<dbReference type="OrthoDB" id="1903765at2759"/>
<evidence type="ECO:0000256" key="5">
    <source>
        <dbReference type="ARBA" id="ARBA00023163"/>
    </source>
</evidence>
<keyword evidence="10" id="KW-1185">Reference proteome</keyword>
<gene>
    <name evidence="9" type="ORF">AXF42_Ash020044</name>
</gene>